<organism evidence="2 3">
    <name type="scientific">Polyplax serrata</name>
    <name type="common">Common mouse louse</name>
    <dbReference type="NCBI Taxonomy" id="468196"/>
    <lineage>
        <taxon>Eukaryota</taxon>
        <taxon>Metazoa</taxon>
        <taxon>Ecdysozoa</taxon>
        <taxon>Arthropoda</taxon>
        <taxon>Hexapoda</taxon>
        <taxon>Insecta</taxon>
        <taxon>Pterygota</taxon>
        <taxon>Neoptera</taxon>
        <taxon>Paraneoptera</taxon>
        <taxon>Psocodea</taxon>
        <taxon>Troctomorpha</taxon>
        <taxon>Phthiraptera</taxon>
        <taxon>Anoplura</taxon>
        <taxon>Polyplacidae</taxon>
        <taxon>Polyplax</taxon>
    </lineage>
</organism>
<evidence type="ECO:0000256" key="1">
    <source>
        <dbReference type="SAM" id="MobiDB-lite"/>
    </source>
</evidence>
<comment type="caution">
    <text evidence="2">The sequence shown here is derived from an EMBL/GenBank/DDBJ whole genome shotgun (WGS) entry which is preliminary data.</text>
</comment>
<evidence type="ECO:0000313" key="3">
    <source>
        <dbReference type="Proteomes" id="UP001372834"/>
    </source>
</evidence>
<feature type="region of interest" description="Disordered" evidence="1">
    <location>
        <begin position="1"/>
        <end position="54"/>
    </location>
</feature>
<protein>
    <submittedName>
        <fullName evidence="2">Uncharacterized protein</fullName>
    </submittedName>
</protein>
<reference evidence="2 3" key="1">
    <citation type="submission" date="2023-10" db="EMBL/GenBank/DDBJ databases">
        <title>Genomes of two closely related lineages of the louse Polyplax serrata with different host specificities.</title>
        <authorList>
            <person name="Martinu J."/>
            <person name="Tarabai H."/>
            <person name="Stefka J."/>
            <person name="Hypsa V."/>
        </authorList>
    </citation>
    <scope>NUCLEOTIDE SEQUENCE [LARGE SCALE GENOMIC DNA]</scope>
    <source>
        <strain evidence="2">HR10_N</strain>
    </source>
</reference>
<name>A0AAN8S8V2_POLSC</name>
<proteinExistence type="predicted"/>
<dbReference type="AlphaFoldDB" id="A0AAN8S8V2"/>
<accession>A0AAN8S8V2</accession>
<evidence type="ECO:0000313" key="2">
    <source>
        <dbReference type="EMBL" id="KAK6639694.1"/>
    </source>
</evidence>
<sequence>MRVVEESASSTSCAIMSEEKSSNGTESDGSNSKKSQRTEQNHSPSSEYHSEQGYALPGGRLKFFKEQQGKNTSYCCDEDISSVLLSAR</sequence>
<dbReference type="Proteomes" id="UP001372834">
    <property type="component" value="Unassembled WGS sequence"/>
</dbReference>
<dbReference type="EMBL" id="JAWJWE010000003">
    <property type="protein sequence ID" value="KAK6639694.1"/>
    <property type="molecule type" value="Genomic_DNA"/>
</dbReference>
<feature type="compositionally biased region" description="Polar residues" evidence="1">
    <location>
        <begin position="22"/>
        <end position="33"/>
    </location>
</feature>
<gene>
    <name evidence="2" type="ORF">RUM43_007969</name>
</gene>